<accession>A0A1H1X064</accession>
<evidence type="ECO:0008006" key="3">
    <source>
        <dbReference type="Google" id="ProtNLM"/>
    </source>
</evidence>
<dbReference type="AlphaFoldDB" id="A0A1H1X064"/>
<dbReference type="Pfam" id="PF11248">
    <property type="entry name" value="DUF3046"/>
    <property type="match status" value="1"/>
</dbReference>
<organism evidence="1 2">
    <name type="scientific">Microterricola viridarii</name>
    <dbReference type="NCBI Taxonomy" id="412690"/>
    <lineage>
        <taxon>Bacteria</taxon>
        <taxon>Bacillati</taxon>
        <taxon>Actinomycetota</taxon>
        <taxon>Actinomycetes</taxon>
        <taxon>Micrococcales</taxon>
        <taxon>Microbacteriaceae</taxon>
        <taxon>Microterricola</taxon>
    </lineage>
</organism>
<dbReference type="InterPro" id="IPR021408">
    <property type="entry name" value="DUF3046"/>
</dbReference>
<protein>
    <recommendedName>
        <fullName evidence="3">Signal transduction histidine kinase</fullName>
    </recommendedName>
</protein>
<evidence type="ECO:0000313" key="2">
    <source>
        <dbReference type="Proteomes" id="UP000181956"/>
    </source>
</evidence>
<dbReference type="EMBL" id="LT629742">
    <property type="protein sequence ID" value="SDT02745.1"/>
    <property type="molecule type" value="Genomic_DNA"/>
</dbReference>
<gene>
    <name evidence="1" type="ORF">SAMN04489834_2669</name>
</gene>
<dbReference type="OrthoDB" id="3215033at2"/>
<sequence length="76" mass="8147">MRRSEFNLAMATEFGPAYAAVVQADLVLTALGNRTAAQALADGVQPREVWLAICAETDVPRERWYGVGLPKPASAS</sequence>
<dbReference type="Proteomes" id="UP000181956">
    <property type="component" value="Chromosome I"/>
</dbReference>
<keyword evidence="2" id="KW-1185">Reference proteome</keyword>
<proteinExistence type="predicted"/>
<dbReference type="STRING" id="412690.SAMN04489834_2669"/>
<dbReference type="RefSeq" id="WP_083364477.1">
    <property type="nucleotide sequence ID" value="NZ_LT629742.1"/>
</dbReference>
<name>A0A1H1X064_9MICO</name>
<reference evidence="2" key="1">
    <citation type="submission" date="2016-10" db="EMBL/GenBank/DDBJ databases">
        <authorList>
            <person name="Varghese N."/>
            <person name="Submissions S."/>
        </authorList>
    </citation>
    <scope>NUCLEOTIDE SEQUENCE [LARGE SCALE GENOMIC DNA]</scope>
    <source>
        <strain evidence="2">DSM 21772</strain>
    </source>
</reference>
<evidence type="ECO:0000313" key="1">
    <source>
        <dbReference type="EMBL" id="SDT02745.1"/>
    </source>
</evidence>